<dbReference type="EMBL" id="BMUB01000012">
    <property type="protein sequence ID" value="GGU89717.1"/>
    <property type="molecule type" value="Genomic_DNA"/>
</dbReference>
<dbReference type="AlphaFoldDB" id="A0A8H9HUX6"/>
<feature type="region of interest" description="Disordered" evidence="1">
    <location>
        <begin position="41"/>
        <end position="109"/>
    </location>
</feature>
<evidence type="ECO:0000256" key="1">
    <source>
        <dbReference type="SAM" id="MobiDB-lite"/>
    </source>
</evidence>
<evidence type="ECO:0000313" key="2">
    <source>
        <dbReference type="EMBL" id="GGU89717.1"/>
    </source>
</evidence>
<sequence length="211" mass="21603">MEPASGTGTGQCVTGELAQDRSGARAMGHWTEVRTAVRRGRDVPPIDMRKESWRRKIRETDGGGATGRAPGARGSVAGARSPTTSCAGGLVAGGGPTPQGRDQDANPAKGRVDIGAGAGRFVAGELTPQGPKGCSGGVGRRTEARGPVRGWKIRRVDFSCGADSCAGGGLPPQGWGGVLGWVDHRAGTREAVRPGWEVRWGEFPGRGPAGG</sequence>
<feature type="region of interest" description="Disordered" evidence="1">
    <location>
        <begin position="122"/>
        <end position="143"/>
    </location>
</feature>
<protein>
    <submittedName>
        <fullName evidence="2">Uncharacterized protein</fullName>
    </submittedName>
</protein>
<feature type="compositionally biased region" description="Basic and acidic residues" evidence="1">
    <location>
        <begin position="41"/>
        <end position="51"/>
    </location>
</feature>
<evidence type="ECO:0000313" key="3">
    <source>
        <dbReference type="Proteomes" id="UP000610124"/>
    </source>
</evidence>
<organism evidence="2 3">
    <name type="scientific">Kitasatospora aureofaciens</name>
    <name type="common">Streptomyces aureofaciens</name>
    <dbReference type="NCBI Taxonomy" id="1894"/>
    <lineage>
        <taxon>Bacteria</taxon>
        <taxon>Bacillati</taxon>
        <taxon>Actinomycetota</taxon>
        <taxon>Actinomycetes</taxon>
        <taxon>Kitasatosporales</taxon>
        <taxon>Streptomycetaceae</taxon>
        <taxon>Kitasatospora</taxon>
    </lineage>
</organism>
<comment type="caution">
    <text evidence="2">The sequence shown here is derived from an EMBL/GenBank/DDBJ whole genome shotgun (WGS) entry which is preliminary data.</text>
</comment>
<accession>A0A8H9HUX6</accession>
<reference evidence="2" key="2">
    <citation type="submission" date="2020-09" db="EMBL/GenBank/DDBJ databases">
        <authorList>
            <person name="Sun Q."/>
            <person name="Ohkuma M."/>
        </authorList>
    </citation>
    <scope>NUCLEOTIDE SEQUENCE</scope>
    <source>
        <strain evidence="2">JCM 4434</strain>
    </source>
</reference>
<gene>
    <name evidence="2" type="ORF">GCM10010502_48560</name>
</gene>
<name>A0A8H9HUX6_KITAU</name>
<proteinExistence type="predicted"/>
<dbReference type="Proteomes" id="UP000610124">
    <property type="component" value="Unassembled WGS sequence"/>
</dbReference>
<feature type="region of interest" description="Disordered" evidence="1">
    <location>
        <begin position="1"/>
        <end position="29"/>
    </location>
</feature>
<reference evidence="2" key="1">
    <citation type="journal article" date="2014" name="Int. J. Syst. Evol. Microbiol.">
        <title>Complete genome sequence of Corynebacterium casei LMG S-19264T (=DSM 44701T), isolated from a smear-ripened cheese.</title>
        <authorList>
            <consortium name="US DOE Joint Genome Institute (JGI-PGF)"/>
            <person name="Walter F."/>
            <person name="Albersmeier A."/>
            <person name="Kalinowski J."/>
            <person name="Ruckert C."/>
        </authorList>
    </citation>
    <scope>NUCLEOTIDE SEQUENCE</scope>
    <source>
        <strain evidence="2">JCM 4434</strain>
    </source>
</reference>